<feature type="domain" description="Helicase C-terminal" evidence="4">
    <location>
        <begin position="297"/>
        <end position="450"/>
    </location>
</feature>
<evidence type="ECO:0000313" key="5">
    <source>
        <dbReference type="EMBL" id="UPM44980.1"/>
    </source>
</evidence>
<dbReference type="Gene3D" id="3.40.50.300">
    <property type="entry name" value="P-loop containing nucleotide triphosphate hydrolases"/>
    <property type="match status" value="2"/>
</dbReference>
<feature type="domain" description="Helicase ATP-binding" evidence="3">
    <location>
        <begin position="72"/>
        <end position="251"/>
    </location>
</feature>
<dbReference type="Proteomes" id="UP000831768">
    <property type="component" value="Plasmid unnamed3"/>
</dbReference>
<evidence type="ECO:0000313" key="6">
    <source>
        <dbReference type="Proteomes" id="UP000831768"/>
    </source>
</evidence>
<dbReference type="PROSITE" id="PS51194">
    <property type="entry name" value="HELICASE_CTER"/>
    <property type="match status" value="1"/>
</dbReference>
<keyword evidence="5" id="KW-0614">Plasmid</keyword>
<dbReference type="SMART" id="SM00487">
    <property type="entry name" value="DEXDc"/>
    <property type="match status" value="1"/>
</dbReference>
<dbReference type="PANTHER" id="PTHR47957">
    <property type="entry name" value="ATP-DEPENDENT HELICASE HRQ1"/>
    <property type="match status" value="1"/>
</dbReference>
<organism evidence="5 6">
    <name type="scientific">Halocatena salina</name>
    <dbReference type="NCBI Taxonomy" id="2934340"/>
    <lineage>
        <taxon>Archaea</taxon>
        <taxon>Methanobacteriati</taxon>
        <taxon>Methanobacteriota</taxon>
        <taxon>Stenosarchaea group</taxon>
        <taxon>Halobacteria</taxon>
        <taxon>Halobacteriales</taxon>
        <taxon>Natronomonadaceae</taxon>
        <taxon>Halocatena</taxon>
    </lineage>
</organism>
<keyword evidence="5" id="KW-0378">Hydrolase</keyword>
<dbReference type="AlphaFoldDB" id="A0A8U0A720"/>
<dbReference type="PANTHER" id="PTHR47957:SF3">
    <property type="entry name" value="ATP-DEPENDENT HELICASE HRQ1"/>
    <property type="match status" value="1"/>
</dbReference>
<dbReference type="GO" id="GO:0036297">
    <property type="term" value="P:interstrand cross-link repair"/>
    <property type="evidence" value="ECO:0007669"/>
    <property type="project" value="TreeGrafter"/>
</dbReference>
<accession>A0A8U0A720</accession>
<protein>
    <submittedName>
        <fullName evidence="5">DEAD/DEAH box helicase</fullName>
    </submittedName>
</protein>
<reference evidence="5" key="1">
    <citation type="submission" date="2022-04" db="EMBL/GenBank/DDBJ databases">
        <title>Halocatena sp. nov., isolated from a salt lake.</title>
        <authorList>
            <person name="Cui H.-L."/>
        </authorList>
    </citation>
    <scope>NUCLEOTIDE SEQUENCE</scope>
    <source>
        <strain evidence="5">AD-1</strain>
        <plasmid evidence="5">unnamed3</plasmid>
    </source>
</reference>
<geneLocation type="plasmid" evidence="5 6">
    <name>unnamed3</name>
</geneLocation>
<dbReference type="InterPro" id="IPR018973">
    <property type="entry name" value="MZB"/>
</dbReference>
<dbReference type="PROSITE" id="PS51192">
    <property type="entry name" value="HELICASE_ATP_BIND_1"/>
    <property type="match status" value="1"/>
</dbReference>
<evidence type="ECO:0000256" key="2">
    <source>
        <dbReference type="ARBA" id="ARBA00022840"/>
    </source>
</evidence>
<dbReference type="InterPro" id="IPR055227">
    <property type="entry name" value="HRQ1_WHD"/>
</dbReference>
<dbReference type="SUPFAM" id="SSF52540">
    <property type="entry name" value="P-loop containing nucleoside triphosphate hydrolases"/>
    <property type="match status" value="1"/>
</dbReference>
<dbReference type="KEGG" id="haad:MW046_18140"/>
<keyword evidence="5" id="KW-0347">Helicase</keyword>
<evidence type="ECO:0000256" key="1">
    <source>
        <dbReference type="ARBA" id="ARBA00022741"/>
    </source>
</evidence>
<dbReference type="CDD" id="cd18797">
    <property type="entry name" value="SF2_C_Hrq"/>
    <property type="match status" value="1"/>
</dbReference>
<dbReference type="InterPro" id="IPR001650">
    <property type="entry name" value="Helicase_C-like"/>
</dbReference>
<gene>
    <name evidence="5" type="ORF">MW046_18140</name>
</gene>
<evidence type="ECO:0000259" key="4">
    <source>
        <dbReference type="PROSITE" id="PS51194"/>
    </source>
</evidence>
<dbReference type="SMART" id="SM00490">
    <property type="entry name" value="HELICc"/>
    <property type="match status" value="1"/>
</dbReference>
<dbReference type="GO" id="GO:0006289">
    <property type="term" value="P:nucleotide-excision repair"/>
    <property type="evidence" value="ECO:0007669"/>
    <property type="project" value="TreeGrafter"/>
</dbReference>
<evidence type="ECO:0000259" key="3">
    <source>
        <dbReference type="PROSITE" id="PS51192"/>
    </source>
</evidence>
<dbReference type="GeneID" id="71930009"/>
<proteinExistence type="predicted"/>
<dbReference type="Pfam" id="PF09369">
    <property type="entry name" value="MZB"/>
    <property type="match status" value="1"/>
</dbReference>
<dbReference type="GO" id="GO:0043138">
    <property type="term" value="F:3'-5' DNA helicase activity"/>
    <property type="evidence" value="ECO:0007669"/>
    <property type="project" value="TreeGrafter"/>
</dbReference>
<sequence length="810" mass="89076">MDTDSNPSMDAPITADGLQQTFPEYDDQLQHTETIPADAGAYVAPNDALSEELAASVRETVGELYTHQATALDRLAAGANVCVATSTSSGKTYVYALQIARNHLADPASTALLVYPTKALSRDQEQELNTFFNDLGIDISVRVYDGDTPQNRRKHIRETADVIITNFAGVNTYLAHHTRWRSFLTGCALLVIDESHTYTGVHGMHVAWTIRRLRRLLKHYGSDPQLVCTSATIGNPEEHSRRLTGESFTVVNEDGSPRGPREIAFWEPPVDEVGLDSDAGFEEYMAAQTNPVREAGALLAHLGASGYQTLAFTRSRKNTELGAKYATAAARDQPRTEYVDVEPYHAGLGKETRRGTEHQFKTAQLDGLTSTNALELGIDIGSVDATVLTGYPGTRQSFWQQIGRSGRGTAAALSVFIARADAIDQYILEHPEYVLGDAIEDAVIGLENNPVYAQHILCAAHEQPLTETDREWFDDDRLDRAVEMWTDAGKLAGDLSRSVRYTGSPRPQSDVSMYATSTTQFAVRCSNGEIDMEPIERERAYRDHHAGALFLHDGAQYEVVEFNEDVPYPYITVQEVRTNEYTDTISEKTVRDLVPEATRELGAGYRLAWGTGTVRIHYTQYQRKSIKWSNATAPLQPTGLDPIELRTHLVWIELPSSLRNDVLQNIASSDPPAVSEGAVMEIFGGGLHGAEHGMIKLTPLVFRMDSSDLGGLSTPLHEETGVPTVFIHDAIEGGLGFSKRLYHHIKTIAERTRERVANCSCTGTNGCPACIMDAQCGNRNQYLHTEATVMVLDRLLEQVAADSGADSSTQ</sequence>
<dbReference type="InterPro" id="IPR027417">
    <property type="entry name" value="P-loop_NTPase"/>
</dbReference>
<dbReference type="Pfam" id="PF00271">
    <property type="entry name" value="Helicase_C"/>
    <property type="match status" value="1"/>
</dbReference>
<keyword evidence="2" id="KW-0067">ATP-binding</keyword>
<name>A0A8U0A720_9EURY</name>
<dbReference type="EMBL" id="CP096022">
    <property type="protein sequence ID" value="UPM44980.1"/>
    <property type="molecule type" value="Genomic_DNA"/>
</dbReference>
<keyword evidence="6" id="KW-1185">Reference proteome</keyword>
<dbReference type="Pfam" id="PF00270">
    <property type="entry name" value="DEAD"/>
    <property type="match status" value="1"/>
</dbReference>
<dbReference type="GO" id="GO:0003676">
    <property type="term" value="F:nucleic acid binding"/>
    <property type="evidence" value="ECO:0007669"/>
    <property type="project" value="InterPro"/>
</dbReference>
<dbReference type="CDD" id="cd17923">
    <property type="entry name" value="DEXHc_Hrq1-like"/>
    <property type="match status" value="1"/>
</dbReference>
<dbReference type="GO" id="GO:0005524">
    <property type="term" value="F:ATP binding"/>
    <property type="evidence" value="ECO:0007669"/>
    <property type="project" value="UniProtKB-KW"/>
</dbReference>
<keyword evidence="1" id="KW-0547">Nucleotide-binding</keyword>
<dbReference type="InterPro" id="IPR011545">
    <property type="entry name" value="DEAD/DEAH_box_helicase_dom"/>
</dbReference>
<dbReference type="RefSeq" id="WP_247995634.1">
    <property type="nucleotide sequence ID" value="NZ_CP096022.1"/>
</dbReference>
<dbReference type="InterPro" id="IPR014001">
    <property type="entry name" value="Helicase_ATP-bd"/>
</dbReference>
<dbReference type="Pfam" id="PF22982">
    <property type="entry name" value="WHD_HRQ1"/>
    <property type="match status" value="1"/>
</dbReference>